<name>A0A640KTY1_LEITA</name>
<feature type="region of interest" description="Disordered" evidence="1">
    <location>
        <begin position="1348"/>
        <end position="1409"/>
    </location>
</feature>
<comment type="caution">
    <text evidence="3">The sequence shown here is derived from an EMBL/GenBank/DDBJ whole genome shotgun (WGS) entry which is preliminary data.</text>
</comment>
<feature type="compositionally biased region" description="Polar residues" evidence="1">
    <location>
        <begin position="1367"/>
        <end position="1377"/>
    </location>
</feature>
<dbReference type="PANTHER" id="PTHR48125">
    <property type="entry name" value="LP07818P1"/>
    <property type="match status" value="1"/>
</dbReference>
<feature type="compositionally biased region" description="Polar residues" evidence="1">
    <location>
        <begin position="222"/>
        <end position="242"/>
    </location>
</feature>
<evidence type="ECO:0000313" key="3">
    <source>
        <dbReference type="EMBL" id="GET92972.1"/>
    </source>
</evidence>
<feature type="region of interest" description="Disordered" evidence="1">
    <location>
        <begin position="1155"/>
        <end position="1214"/>
    </location>
</feature>
<keyword evidence="2" id="KW-0812">Transmembrane</keyword>
<feature type="region of interest" description="Disordered" evidence="1">
    <location>
        <begin position="149"/>
        <end position="337"/>
    </location>
</feature>
<feature type="compositionally biased region" description="Pro residues" evidence="1">
    <location>
        <begin position="396"/>
        <end position="414"/>
    </location>
</feature>
<feature type="region of interest" description="Disordered" evidence="1">
    <location>
        <begin position="1265"/>
        <end position="1300"/>
    </location>
</feature>
<feature type="compositionally biased region" description="Low complexity" evidence="1">
    <location>
        <begin position="73"/>
        <end position="95"/>
    </location>
</feature>
<feature type="region of interest" description="Disordered" evidence="1">
    <location>
        <begin position="1"/>
        <end position="32"/>
    </location>
</feature>
<feature type="region of interest" description="Disordered" evidence="1">
    <location>
        <begin position="743"/>
        <end position="789"/>
    </location>
</feature>
<proteinExistence type="predicted"/>
<feature type="compositionally biased region" description="Polar residues" evidence="1">
    <location>
        <begin position="270"/>
        <end position="299"/>
    </location>
</feature>
<sequence length="1431" mass="152864">MSESTSSGHGTTPRNLSPVHQSSDDPAADHCCSSISVAEGGRSHALYHAAEAPSLSPVALSGESMSAMDAGKPLLSASSTSLDSAPPGSGDSGASVNPPVRQSGTDDVGDLKSTGLLRPLSVSTYPTPANTASLAPALSSKNFISLKPEKTLLPTSTQPVAHSRKLSGAASEECALLEGGTPPLPSSASESHHSEQSDTKVVASSSDSLTSSHAKVTPLPYHSSTDMRTHPSTHPIQRNATPTEPPITVRDASPIPEEESGDVSYRSAHQLPSQPHQSTTSSVQAHNLSMVLSDTSHGASTPPLILAPRPPTSQVCEKQRSSQEDTHKLRSDNPPEITIARTTQMTPLALLVSCYNNNSNGGGSGEGDKENRRSLPAKPSFSSSSISPPQSDICGHPPPTKQPSPLPPPAPTPIVEPLSPSAPASSPSQSTSGHEEAPSSTLAFPMGSSPRLQKQQRWERPAAADLVHFAPLIQQFDFRKRDIKSIADTSVFRMDDVNTVAVNLQLLRHEVLGRAEPIANIQQAAIRAGRVKALKPKRSGKPRVSVSSMAPSDVAPELPRVINVSDFHDTLAVFDNPILSISFALWGSVAPYNDLVKVLQEFCAPSRCPHRGGKGRPKNGDDDASEAERHHTEALSPAARKAHRWVRFSSVLRFLNHCGVDVLVTSPDRKAASSFCARRLHIHQHGRRLSLDVSPATPPRRVLVALCYDCEKALWCPLTTSRPILQVALQWREYQRALRLHTRRKARHGKDNTHTELHPAPNHNQSQQRNTDGTDAVAESSRHLENAEDGASHVVVTIPGDSPSDGNKTPSLKSGKQLPFHAVLYPNLVQTDLGFLLLFRQSLHPLFRTTCVRLTVGVLVGCAAVLLGIGLIVYATKTTDICLVDVHTSQCVDVGSSGNSGSFPSNSDSSCLAMLLSRFPSAYRAGLSYRYMYGPPTAPGKCLVVSICCAFAALLDNILIVYFAIRYIALGGIRPCFFHVLHGVQAVLGAIGCAFAAYVLSVFRTRLHMLPCAVLVAGDAMLCAAHLESCSNRYAYGVHGPLGGTNVALVLACVYLVLCVLHWLVTALPVLPSIATQDLIPTATPDTYTFRPSLFAPDGPLPTEVDQLRQAMQQPLRQELRHDVQARGRLLTTTTTIGEVMQANRVKSLKMTELNEERRRKRSRLFQPRSRDGYSRQRAGEAQRGKRQRYMVIDPGSKRLGNHRGSSSSSLSSFDVCGDDSNNLVVLAPRLMQRVVEIGSRVQNCALPSSTVNPLKSGGAMLSGMSGEGKATSLRVSPPSRHLVGPHESSSGSGSATRARVVAVTHKESLVSKSDSDLALQNGEQLRPALPSGRLFASTDLVASPTSTSSTAEVSAQPAASSVPVSKTSAHTSSTTLDKGDHHPSESHPATMTSVRSTNVSVAVSPTADMEIDRIAARVRARKDALTNGAR</sequence>
<feature type="compositionally biased region" description="Polar residues" evidence="1">
    <location>
        <begin position="1"/>
        <end position="21"/>
    </location>
</feature>
<dbReference type="VEuPathDB" id="TriTrypDB:LtaPh_3545100"/>
<reference evidence="3" key="1">
    <citation type="submission" date="2019-11" db="EMBL/GenBank/DDBJ databases">
        <title>Leishmania tarentolae CDS.</title>
        <authorList>
            <person name="Goto Y."/>
            <person name="Yamagishi J."/>
        </authorList>
    </citation>
    <scope>NUCLEOTIDE SEQUENCE [LARGE SCALE GENOMIC DNA]</scope>
    <source>
        <strain evidence="3">Parrot Tar II</strain>
    </source>
</reference>
<feature type="region of interest" description="Disordered" evidence="1">
    <location>
        <begin position="71"/>
        <end position="113"/>
    </location>
</feature>
<feature type="region of interest" description="Disordered" evidence="1">
    <location>
        <begin position="360"/>
        <end position="457"/>
    </location>
</feature>
<feature type="compositionally biased region" description="Basic and acidic residues" evidence="1">
    <location>
        <begin position="1169"/>
        <end position="1184"/>
    </location>
</feature>
<feature type="transmembrane region" description="Helical" evidence="2">
    <location>
        <begin position="851"/>
        <end position="875"/>
    </location>
</feature>
<keyword evidence="2" id="KW-0472">Membrane</keyword>
<feature type="transmembrane region" description="Helical" evidence="2">
    <location>
        <begin position="1047"/>
        <end position="1065"/>
    </location>
</feature>
<feature type="compositionally biased region" description="Low complexity" evidence="1">
    <location>
        <begin position="1352"/>
        <end position="1366"/>
    </location>
</feature>
<organism evidence="3 4">
    <name type="scientific">Leishmania tarentolae</name>
    <name type="common">Sauroleishmania tarentolae</name>
    <dbReference type="NCBI Taxonomy" id="5689"/>
    <lineage>
        <taxon>Eukaryota</taxon>
        <taxon>Discoba</taxon>
        <taxon>Euglenozoa</taxon>
        <taxon>Kinetoplastea</taxon>
        <taxon>Metakinetoplastina</taxon>
        <taxon>Trypanosomatida</taxon>
        <taxon>Trypanosomatidae</taxon>
        <taxon>Leishmaniinae</taxon>
        <taxon>Leishmania</taxon>
        <taxon>lizard Leishmania</taxon>
    </lineage>
</organism>
<dbReference type="Proteomes" id="UP000419144">
    <property type="component" value="Unassembled WGS sequence"/>
</dbReference>
<dbReference type="PANTHER" id="PTHR48125:SF12">
    <property type="entry name" value="AT HOOK TRANSCRIPTION FACTOR FAMILY-RELATED"/>
    <property type="match status" value="1"/>
</dbReference>
<keyword evidence="2" id="KW-1133">Transmembrane helix</keyword>
<evidence type="ECO:0000313" key="4">
    <source>
        <dbReference type="Proteomes" id="UP000419144"/>
    </source>
</evidence>
<evidence type="ECO:0008006" key="5">
    <source>
        <dbReference type="Google" id="ProtNLM"/>
    </source>
</evidence>
<feature type="transmembrane region" description="Helical" evidence="2">
    <location>
        <begin position="943"/>
        <end position="965"/>
    </location>
</feature>
<keyword evidence="4" id="KW-1185">Reference proteome</keyword>
<feature type="compositionally biased region" description="Low complexity" evidence="1">
    <location>
        <begin position="415"/>
        <end position="432"/>
    </location>
</feature>
<evidence type="ECO:0000256" key="2">
    <source>
        <dbReference type="SAM" id="Phobius"/>
    </source>
</evidence>
<dbReference type="OrthoDB" id="266882at2759"/>
<feature type="compositionally biased region" description="Basic and acidic residues" evidence="1">
    <location>
        <begin position="317"/>
        <end position="333"/>
    </location>
</feature>
<feature type="region of interest" description="Disordered" evidence="1">
    <location>
        <begin position="609"/>
        <end position="635"/>
    </location>
</feature>
<accession>A0A640KTY1</accession>
<feature type="compositionally biased region" description="Low complexity" evidence="1">
    <location>
        <begin position="374"/>
        <end position="391"/>
    </location>
</feature>
<feature type="compositionally biased region" description="Basic and acidic residues" evidence="1">
    <location>
        <begin position="618"/>
        <end position="633"/>
    </location>
</feature>
<feature type="transmembrane region" description="Helical" evidence="2">
    <location>
        <begin position="977"/>
        <end position="1001"/>
    </location>
</feature>
<feature type="compositionally biased region" description="Polar residues" evidence="1">
    <location>
        <begin position="762"/>
        <end position="773"/>
    </location>
</feature>
<protein>
    <recommendedName>
        <fullName evidence="5">Transmembrane protein</fullName>
    </recommendedName>
</protein>
<evidence type="ECO:0000256" key="1">
    <source>
        <dbReference type="SAM" id="MobiDB-lite"/>
    </source>
</evidence>
<gene>
    <name evidence="3" type="ORF">LtaPh_3545100</name>
</gene>
<feature type="compositionally biased region" description="Polar residues" evidence="1">
    <location>
        <begin position="1388"/>
        <end position="1404"/>
    </location>
</feature>
<dbReference type="EMBL" id="BLBS01000056">
    <property type="protein sequence ID" value="GET92972.1"/>
    <property type="molecule type" value="Genomic_DNA"/>
</dbReference>